<dbReference type="PROSITE" id="PS50045">
    <property type="entry name" value="SIGMA54_INTERACT_4"/>
    <property type="match status" value="1"/>
</dbReference>
<dbReference type="Gene3D" id="1.10.10.60">
    <property type="entry name" value="Homeodomain-like"/>
    <property type="match status" value="1"/>
</dbReference>
<dbReference type="Gene3D" id="1.10.8.60">
    <property type="match status" value="1"/>
</dbReference>
<dbReference type="NCBIfam" id="TIGR00229">
    <property type="entry name" value="sensory_box"/>
    <property type="match status" value="1"/>
</dbReference>
<dbReference type="PANTHER" id="PTHR32071">
    <property type="entry name" value="TRANSCRIPTIONAL REGULATORY PROTEIN"/>
    <property type="match status" value="1"/>
</dbReference>
<dbReference type="SUPFAM" id="SSF52172">
    <property type="entry name" value="CheY-like"/>
    <property type="match status" value="1"/>
</dbReference>
<dbReference type="InterPro" id="IPR035965">
    <property type="entry name" value="PAS-like_dom_sf"/>
</dbReference>
<keyword evidence="5" id="KW-0597">Phosphoprotein</keyword>
<gene>
    <name evidence="8" type="ORF">OMM_04506</name>
</gene>
<dbReference type="PANTHER" id="PTHR32071:SF121">
    <property type="entry name" value="SIGMA L-DEPENDENT TRANSCRIPTIONAL REGULATOR YQIR-RELATED"/>
    <property type="match status" value="1"/>
</dbReference>
<evidence type="ECO:0000259" key="6">
    <source>
        <dbReference type="PROSITE" id="PS50045"/>
    </source>
</evidence>
<feature type="domain" description="Response regulatory" evidence="7">
    <location>
        <begin position="3"/>
        <end position="119"/>
    </location>
</feature>
<dbReference type="Pfam" id="PF00072">
    <property type="entry name" value="Response_reg"/>
    <property type="match status" value="1"/>
</dbReference>
<protein>
    <submittedName>
        <fullName evidence="8">Fis family PAS modulated sigma54 specific transcriptional regulator</fullName>
    </submittedName>
</protein>
<dbReference type="InterPro" id="IPR003593">
    <property type="entry name" value="AAA+_ATPase"/>
</dbReference>
<keyword evidence="3" id="KW-0805">Transcription regulation</keyword>
<evidence type="ECO:0000256" key="5">
    <source>
        <dbReference type="PROSITE-ProRule" id="PRU00169"/>
    </source>
</evidence>
<sequence>MEHILIIDDEPESLSFLNSILVSNGYTVRSATNVAVALKSAEKYVPDLILLDIHLPDMNGIKGCRIIKQKKNLCDIPIIFLTGRTDVQHKIDAFEAGGVDYITKPFSNQEVLARIKTHLHLQQEKHRYYALAEATSEGIIIHDNGTIIEMNDALEKMMICDRKTFIQRKLSDLFTSKTLKMINESKQSDIQRIEIKEKRLDGYTLVLEIYWRPIVYMDKHLEIFFIRNLTEKRRLERQNESLRSTVSATTRLGDMVGKSDAIQKVFRQIIDIESLDETVLIRGETGTGKELVAMNIHQLSSHKENPFVIVNCAAIPDTLFESSFFGSIKGAFTNAYSTKSGFIEQANGGVLFLDEIGELSPVMQAKLLRVMEDGVYTPVGGKSKHADIRIIAATNKDLETMITTGELREDFYYRLNVIRIHIPPLRSRKEDIPLLIEAFKEKNRSKKAYNKMIPDDVFDQMMKYHWPGNVRQLFNELMLYFATGEMVCFEGGKKSAPHQSDFAFLQQDNLTLKDAVSAFESCYIDRVLTHNEGDKAKTAKQLNVHLRTLYNKMNRNWVGPS</sequence>
<dbReference type="SUPFAM" id="SSF46689">
    <property type="entry name" value="Homeodomain-like"/>
    <property type="match status" value="1"/>
</dbReference>
<dbReference type="SMART" id="SM00382">
    <property type="entry name" value="AAA"/>
    <property type="match status" value="1"/>
</dbReference>
<dbReference type="InterPro" id="IPR001789">
    <property type="entry name" value="Sig_transdc_resp-reg_receiver"/>
</dbReference>
<dbReference type="GO" id="GO:0000160">
    <property type="term" value="P:phosphorelay signal transduction system"/>
    <property type="evidence" value="ECO:0007669"/>
    <property type="project" value="InterPro"/>
</dbReference>
<dbReference type="InterPro" id="IPR025662">
    <property type="entry name" value="Sigma_54_int_dom_ATP-bd_1"/>
</dbReference>
<dbReference type="FunFam" id="3.40.50.300:FF:000006">
    <property type="entry name" value="DNA-binding transcriptional regulator NtrC"/>
    <property type="match status" value="1"/>
</dbReference>
<dbReference type="Gene3D" id="3.40.50.300">
    <property type="entry name" value="P-loop containing nucleotide triphosphate hydrolases"/>
    <property type="match status" value="1"/>
</dbReference>
<dbReference type="InterPro" id="IPR009057">
    <property type="entry name" value="Homeodomain-like_sf"/>
</dbReference>
<accession>A0A1V1P0Z4</accession>
<dbReference type="InterPro" id="IPR000014">
    <property type="entry name" value="PAS"/>
</dbReference>
<dbReference type="InterPro" id="IPR058031">
    <property type="entry name" value="AAA_lid_NorR"/>
</dbReference>
<dbReference type="GO" id="GO:0006355">
    <property type="term" value="P:regulation of DNA-templated transcription"/>
    <property type="evidence" value="ECO:0007669"/>
    <property type="project" value="InterPro"/>
</dbReference>
<dbReference type="SUPFAM" id="SSF52540">
    <property type="entry name" value="P-loop containing nucleoside triphosphate hydrolases"/>
    <property type="match status" value="1"/>
</dbReference>
<evidence type="ECO:0000256" key="2">
    <source>
        <dbReference type="ARBA" id="ARBA00022840"/>
    </source>
</evidence>
<dbReference type="GO" id="GO:0005524">
    <property type="term" value="F:ATP binding"/>
    <property type="evidence" value="ECO:0007669"/>
    <property type="project" value="UniProtKB-KW"/>
</dbReference>
<evidence type="ECO:0000256" key="1">
    <source>
        <dbReference type="ARBA" id="ARBA00022741"/>
    </source>
</evidence>
<name>A0A1V1P0Z4_9BACT</name>
<feature type="domain" description="Sigma-54 factor interaction" evidence="6">
    <location>
        <begin position="255"/>
        <end position="482"/>
    </location>
</feature>
<organism evidence="8 9">
    <name type="scientific">Candidatus Magnetoglobus multicellularis str. Araruama</name>
    <dbReference type="NCBI Taxonomy" id="890399"/>
    <lineage>
        <taxon>Bacteria</taxon>
        <taxon>Pseudomonadati</taxon>
        <taxon>Thermodesulfobacteriota</taxon>
        <taxon>Desulfobacteria</taxon>
        <taxon>Desulfobacterales</taxon>
        <taxon>Desulfobacteraceae</taxon>
        <taxon>Candidatus Magnetoglobus</taxon>
    </lineage>
</organism>
<dbReference type="PROSITE" id="PS00675">
    <property type="entry name" value="SIGMA54_INTERACT_1"/>
    <property type="match status" value="1"/>
</dbReference>
<dbReference type="AlphaFoldDB" id="A0A1V1P0Z4"/>
<dbReference type="InterPro" id="IPR002197">
    <property type="entry name" value="HTH_Fis"/>
</dbReference>
<comment type="caution">
    <text evidence="8">The sequence shown here is derived from an EMBL/GenBank/DDBJ whole genome shotgun (WGS) entry which is preliminary data.</text>
</comment>
<dbReference type="Pfam" id="PF25601">
    <property type="entry name" value="AAA_lid_14"/>
    <property type="match status" value="1"/>
</dbReference>
<evidence type="ECO:0000259" key="7">
    <source>
        <dbReference type="PROSITE" id="PS50110"/>
    </source>
</evidence>
<proteinExistence type="predicted"/>
<dbReference type="Gene3D" id="3.40.50.2300">
    <property type="match status" value="1"/>
</dbReference>
<dbReference type="SUPFAM" id="SSF55785">
    <property type="entry name" value="PYP-like sensor domain (PAS domain)"/>
    <property type="match status" value="1"/>
</dbReference>
<dbReference type="InterPro" id="IPR025944">
    <property type="entry name" value="Sigma_54_int_dom_CS"/>
</dbReference>
<evidence type="ECO:0000256" key="4">
    <source>
        <dbReference type="ARBA" id="ARBA00023163"/>
    </source>
</evidence>
<dbReference type="SMART" id="SM00091">
    <property type="entry name" value="PAS"/>
    <property type="match status" value="1"/>
</dbReference>
<keyword evidence="1" id="KW-0547">Nucleotide-binding</keyword>
<dbReference type="EMBL" id="ATBP01000917">
    <property type="protein sequence ID" value="ETR68539.1"/>
    <property type="molecule type" value="Genomic_DNA"/>
</dbReference>
<keyword evidence="2" id="KW-0067">ATP-binding</keyword>
<evidence type="ECO:0000313" key="8">
    <source>
        <dbReference type="EMBL" id="ETR68539.1"/>
    </source>
</evidence>
<evidence type="ECO:0000256" key="3">
    <source>
        <dbReference type="ARBA" id="ARBA00023015"/>
    </source>
</evidence>
<dbReference type="InterPro" id="IPR027417">
    <property type="entry name" value="P-loop_NTPase"/>
</dbReference>
<dbReference type="InterPro" id="IPR002078">
    <property type="entry name" value="Sigma_54_int"/>
</dbReference>
<dbReference type="Gene3D" id="3.30.450.20">
    <property type="entry name" value="PAS domain"/>
    <property type="match status" value="1"/>
</dbReference>
<reference evidence="9" key="1">
    <citation type="submission" date="2012-11" db="EMBL/GenBank/DDBJ databases">
        <authorList>
            <person name="Lucero-Rivera Y.E."/>
            <person name="Tovar-Ramirez D."/>
        </authorList>
    </citation>
    <scope>NUCLEOTIDE SEQUENCE [LARGE SCALE GENOMIC DNA]</scope>
    <source>
        <strain evidence="9">Araruama</strain>
    </source>
</reference>
<dbReference type="Pfam" id="PF13426">
    <property type="entry name" value="PAS_9"/>
    <property type="match status" value="1"/>
</dbReference>
<dbReference type="Gene3D" id="6.10.250.690">
    <property type="match status" value="1"/>
</dbReference>
<dbReference type="Pfam" id="PF02954">
    <property type="entry name" value="HTH_8"/>
    <property type="match status" value="1"/>
</dbReference>
<dbReference type="SMART" id="SM00448">
    <property type="entry name" value="REC"/>
    <property type="match status" value="1"/>
</dbReference>
<dbReference type="Proteomes" id="UP000189670">
    <property type="component" value="Unassembled WGS sequence"/>
</dbReference>
<dbReference type="PROSITE" id="PS50110">
    <property type="entry name" value="RESPONSE_REGULATORY"/>
    <property type="match status" value="1"/>
</dbReference>
<dbReference type="GO" id="GO:0043565">
    <property type="term" value="F:sequence-specific DNA binding"/>
    <property type="evidence" value="ECO:0007669"/>
    <property type="project" value="InterPro"/>
</dbReference>
<dbReference type="Pfam" id="PF00158">
    <property type="entry name" value="Sigma54_activat"/>
    <property type="match status" value="1"/>
</dbReference>
<evidence type="ECO:0000313" key="9">
    <source>
        <dbReference type="Proteomes" id="UP000189670"/>
    </source>
</evidence>
<keyword evidence="4" id="KW-0804">Transcription</keyword>
<feature type="modified residue" description="4-aspartylphosphate" evidence="5">
    <location>
        <position position="52"/>
    </location>
</feature>
<dbReference type="InterPro" id="IPR011006">
    <property type="entry name" value="CheY-like_superfamily"/>
</dbReference>
<dbReference type="PROSITE" id="PS00688">
    <property type="entry name" value="SIGMA54_INTERACT_3"/>
    <property type="match status" value="1"/>
</dbReference>
<dbReference type="CDD" id="cd00009">
    <property type="entry name" value="AAA"/>
    <property type="match status" value="1"/>
</dbReference>